<dbReference type="AlphaFoldDB" id="D6Y6X9"/>
<evidence type="ECO:0000256" key="2">
    <source>
        <dbReference type="ARBA" id="ARBA00023163"/>
    </source>
</evidence>
<keyword evidence="1" id="KW-0805">Transcription regulation</keyword>
<dbReference type="KEGG" id="tbi:Tbis_2922"/>
<evidence type="ECO:0000259" key="3">
    <source>
        <dbReference type="Pfam" id="PF13490"/>
    </source>
</evidence>
<proteinExistence type="predicted"/>
<dbReference type="InterPro" id="IPR027383">
    <property type="entry name" value="Znf_put"/>
</dbReference>
<dbReference type="eggNOG" id="COG5662">
    <property type="taxonomic scope" value="Bacteria"/>
</dbReference>
<dbReference type="InterPro" id="IPR024020">
    <property type="entry name" value="Anit_sigma_mycothiol_RsrA"/>
</dbReference>
<dbReference type="OrthoDB" id="3267840at2"/>
<keyword evidence="2" id="KW-0804">Transcription</keyword>
<dbReference type="RefSeq" id="WP_013133153.1">
    <property type="nucleotide sequence ID" value="NC_014165.1"/>
</dbReference>
<organism evidence="4 5">
    <name type="scientific">Thermobispora bispora (strain ATCC 19993 / DSM 43833 / CBS 139.67 / JCM 10125 / KCTC 9307 / NBRC 14880 / R51)</name>
    <dbReference type="NCBI Taxonomy" id="469371"/>
    <lineage>
        <taxon>Bacteria</taxon>
        <taxon>Bacillati</taxon>
        <taxon>Actinomycetota</taxon>
        <taxon>Actinomycetes</taxon>
        <taxon>Streptosporangiales</taxon>
        <taxon>Streptosporangiaceae</taxon>
        <taxon>Thermobispora</taxon>
    </lineage>
</organism>
<name>D6Y6X9_THEBD</name>
<evidence type="ECO:0000256" key="1">
    <source>
        <dbReference type="ARBA" id="ARBA00023015"/>
    </source>
</evidence>
<dbReference type="InterPro" id="IPR041916">
    <property type="entry name" value="Anti_sigma_zinc_sf"/>
</dbReference>
<gene>
    <name evidence="4" type="ordered locus">Tbis_2922</name>
</gene>
<dbReference type="HOGENOM" id="CLU_155928_0_0_11"/>
<keyword evidence="5" id="KW-1185">Reference proteome</keyword>
<dbReference type="NCBIfam" id="TIGR03988">
    <property type="entry name" value="antisig_RsrA"/>
    <property type="match status" value="1"/>
</dbReference>
<reference evidence="4 5" key="1">
    <citation type="submission" date="2010-01" db="EMBL/GenBank/DDBJ databases">
        <title>The complete genome of Thermobispora bispora DSM 43833.</title>
        <authorList>
            <consortium name="US DOE Joint Genome Institute (JGI-PGF)"/>
            <person name="Lucas S."/>
            <person name="Copeland A."/>
            <person name="Lapidus A."/>
            <person name="Glavina del Rio T."/>
            <person name="Dalin E."/>
            <person name="Tice H."/>
            <person name="Bruce D."/>
            <person name="Goodwin L."/>
            <person name="Pitluck S."/>
            <person name="Kyrpides N."/>
            <person name="Mavromatis K."/>
            <person name="Ivanova N."/>
            <person name="Mikhailova N."/>
            <person name="Chertkov O."/>
            <person name="Brettin T."/>
            <person name="Detter J.C."/>
            <person name="Han C."/>
            <person name="Larimer F."/>
            <person name="Land M."/>
            <person name="Hauser L."/>
            <person name="Markowitz V."/>
            <person name="Cheng J.-F."/>
            <person name="Hugenholtz P."/>
            <person name="Woyke T."/>
            <person name="Wu D."/>
            <person name="Jando M."/>
            <person name="Schneider S."/>
            <person name="Klenk H.-P."/>
            <person name="Eisen J.A."/>
        </authorList>
    </citation>
    <scope>NUCLEOTIDE SEQUENCE [LARGE SCALE GENOMIC DNA]</scope>
    <source>
        <strain evidence="5">ATCC 19993 / DSM 43833 / CBS 139.67 / JCM 10125 / KCTC 9307 / NBRC 14880 / R51</strain>
    </source>
</reference>
<accession>D6Y6X9</accession>
<protein>
    <submittedName>
        <fullName evidence="4">Anti-sigma factor</fullName>
    </submittedName>
</protein>
<dbReference type="Proteomes" id="UP000006640">
    <property type="component" value="Chromosome"/>
</dbReference>
<evidence type="ECO:0000313" key="5">
    <source>
        <dbReference type="Proteomes" id="UP000006640"/>
    </source>
</evidence>
<dbReference type="Pfam" id="PF13490">
    <property type="entry name" value="zf-HC2"/>
    <property type="match status" value="1"/>
</dbReference>
<feature type="domain" description="Putative zinc-finger" evidence="3">
    <location>
        <begin position="11"/>
        <end position="44"/>
    </location>
</feature>
<dbReference type="EMBL" id="CP001874">
    <property type="protein sequence ID" value="ADG89620.1"/>
    <property type="molecule type" value="Genomic_DNA"/>
</dbReference>
<dbReference type="Gene3D" id="1.10.10.1320">
    <property type="entry name" value="Anti-sigma factor, zinc-finger domain"/>
    <property type="match status" value="1"/>
</dbReference>
<evidence type="ECO:0000313" key="4">
    <source>
        <dbReference type="EMBL" id="ADG89620.1"/>
    </source>
</evidence>
<sequence>MSCGKHHDTPCSEVLEKVYTYLDGELDGEACAEIRRHLAECGPCFEEYGLEQAIKELIAKKCGCEPVPAALRTKIMVRIEQLRVELDG</sequence>
<dbReference type="STRING" id="469371.Tbis_2922"/>